<dbReference type="InterPro" id="IPR029044">
    <property type="entry name" value="Nucleotide-diphossugar_trans"/>
</dbReference>
<evidence type="ECO:0000256" key="2">
    <source>
        <dbReference type="ARBA" id="ARBA00022695"/>
    </source>
</evidence>
<keyword evidence="1 4" id="KW-0808">Transferase</keyword>
<comment type="caution">
    <text evidence="4">The sequence shown here is derived from an EMBL/GenBank/DDBJ whole genome shotgun (WGS) entry which is preliminary data.</text>
</comment>
<evidence type="ECO:0000256" key="1">
    <source>
        <dbReference type="ARBA" id="ARBA00022679"/>
    </source>
</evidence>
<keyword evidence="2" id="KW-0548">Nucleotidyltransferase</keyword>
<gene>
    <name evidence="4" type="ORF">C7379_10180</name>
</gene>
<reference evidence="4 5" key="1">
    <citation type="submission" date="2018-05" db="EMBL/GenBank/DDBJ databases">
        <title>Genomic Encyclopedia of Type Strains, Phase IV (KMG-IV): sequencing the most valuable type-strain genomes for metagenomic binning, comparative biology and taxonomic classification.</title>
        <authorList>
            <person name="Goeker M."/>
        </authorList>
    </citation>
    <scope>NUCLEOTIDE SEQUENCE [LARGE SCALE GENOMIC DNA]</scope>
    <source>
        <strain evidence="4 5">DSM 100333</strain>
    </source>
</reference>
<evidence type="ECO:0000313" key="5">
    <source>
        <dbReference type="Proteomes" id="UP000245870"/>
    </source>
</evidence>
<dbReference type="GO" id="GO:0016779">
    <property type="term" value="F:nucleotidyltransferase activity"/>
    <property type="evidence" value="ECO:0007669"/>
    <property type="project" value="UniProtKB-KW"/>
</dbReference>
<feature type="domain" description="Nucleotidyl transferase" evidence="3">
    <location>
        <begin position="4"/>
        <end position="126"/>
    </location>
</feature>
<dbReference type="PANTHER" id="PTHR43584">
    <property type="entry name" value="NUCLEOTIDYL TRANSFERASE"/>
    <property type="match status" value="1"/>
</dbReference>
<keyword evidence="5" id="KW-1185">Reference proteome</keyword>
<proteinExistence type="predicted"/>
<accession>A0A2U0UNU6</accession>
<protein>
    <submittedName>
        <fullName evidence="4">Nucleotidyltransferase-like protein</fullName>
    </submittedName>
</protein>
<dbReference type="Proteomes" id="UP000245870">
    <property type="component" value="Unassembled WGS sequence"/>
</dbReference>
<dbReference type="Pfam" id="PF00483">
    <property type="entry name" value="NTP_transferase"/>
    <property type="match status" value="1"/>
</dbReference>
<dbReference type="EMBL" id="QENY01000001">
    <property type="protein sequence ID" value="PVX59312.1"/>
    <property type="molecule type" value="Genomic_DNA"/>
</dbReference>
<dbReference type="InterPro" id="IPR050065">
    <property type="entry name" value="GlmU-like"/>
</dbReference>
<dbReference type="RefSeq" id="WP_116615483.1">
    <property type="nucleotide sequence ID" value="NZ_QENY01000001.1"/>
</dbReference>
<dbReference type="Gene3D" id="3.90.550.10">
    <property type="entry name" value="Spore Coat Polysaccharide Biosynthesis Protein SpsA, Chain A"/>
    <property type="match status" value="1"/>
</dbReference>
<sequence length="284" mass="31918">MKQAMIFAAGLGTRLKPLTDTIPKALVRVGDEPLLKRVALRLRAAGFTRVVVNVHHFAPLIIEYLKANNNFGLDIRISDETNHLLDTGGGLRKAASLFDSNYPILIHNVDILSNVNLAKFYALATQVDNSKSDELSNLPGARLLVSWRQTQRYLLFNDQMHLVGWVNIKTGEVKSPFPEVSLALSKLSFPLNVEAGPQVLAGLYHAYAFSGIHSFSPRMFPRMEECPDKFPIMDFYLRQCGQVPIKGYVKHDLRLMDVGKLNTLDDAETFARQLELNNNNNNHF</sequence>
<name>A0A2U0UNU6_9BACT</name>
<evidence type="ECO:0000259" key="3">
    <source>
        <dbReference type="Pfam" id="PF00483"/>
    </source>
</evidence>
<evidence type="ECO:0000313" key="4">
    <source>
        <dbReference type="EMBL" id="PVX59312.1"/>
    </source>
</evidence>
<dbReference type="SUPFAM" id="SSF53448">
    <property type="entry name" value="Nucleotide-diphospho-sugar transferases"/>
    <property type="match status" value="1"/>
</dbReference>
<dbReference type="AlphaFoldDB" id="A0A2U0UNU6"/>
<dbReference type="OrthoDB" id="9813880at2"/>
<dbReference type="InterPro" id="IPR005835">
    <property type="entry name" value="NTP_transferase_dom"/>
</dbReference>
<dbReference type="PANTHER" id="PTHR43584:SF8">
    <property type="entry name" value="N-ACETYLMURAMATE ALPHA-1-PHOSPHATE URIDYLYLTRANSFERASE"/>
    <property type="match status" value="1"/>
</dbReference>
<organism evidence="4 5">
    <name type="scientific">Hallella colorans</name>
    <dbReference type="NCBI Taxonomy" id="1703337"/>
    <lineage>
        <taxon>Bacteria</taxon>
        <taxon>Pseudomonadati</taxon>
        <taxon>Bacteroidota</taxon>
        <taxon>Bacteroidia</taxon>
        <taxon>Bacteroidales</taxon>
        <taxon>Prevotellaceae</taxon>
        <taxon>Hallella</taxon>
    </lineage>
</organism>